<dbReference type="EMBL" id="JAVDTI010000005">
    <property type="protein sequence ID" value="MDR6807962.1"/>
    <property type="molecule type" value="Genomic_DNA"/>
</dbReference>
<name>A0ABU1R430_9BACT</name>
<dbReference type="InterPro" id="IPR010559">
    <property type="entry name" value="Sig_transdc_His_kin_internal"/>
</dbReference>
<feature type="transmembrane region" description="Helical" evidence="2">
    <location>
        <begin position="54"/>
        <end position="77"/>
    </location>
</feature>
<evidence type="ECO:0000256" key="2">
    <source>
        <dbReference type="SAM" id="Phobius"/>
    </source>
</evidence>
<evidence type="ECO:0000256" key="1">
    <source>
        <dbReference type="SAM" id="MobiDB-lite"/>
    </source>
</evidence>
<keyword evidence="2" id="KW-0472">Membrane</keyword>
<keyword evidence="5" id="KW-1185">Reference proteome</keyword>
<feature type="region of interest" description="Disordered" evidence="1">
    <location>
        <begin position="153"/>
        <end position="185"/>
    </location>
</feature>
<accession>A0ABU1R430</accession>
<proteinExistence type="predicted"/>
<feature type="transmembrane region" description="Helical" evidence="2">
    <location>
        <begin position="119"/>
        <end position="137"/>
    </location>
</feature>
<dbReference type="PANTHER" id="PTHR34220:SF7">
    <property type="entry name" value="SENSOR HISTIDINE KINASE YPDA"/>
    <property type="match status" value="1"/>
</dbReference>
<dbReference type="Pfam" id="PF06580">
    <property type="entry name" value="His_kinase"/>
    <property type="match status" value="1"/>
</dbReference>
<feature type="transmembrane region" description="Helical" evidence="2">
    <location>
        <begin position="89"/>
        <end position="110"/>
    </location>
</feature>
<evidence type="ECO:0000259" key="3">
    <source>
        <dbReference type="Pfam" id="PF06580"/>
    </source>
</evidence>
<protein>
    <recommendedName>
        <fullName evidence="3">Signal transduction histidine kinase internal region domain-containing protein</fullName>
    </recommendedName>
</protein>
<keyword evidence="2" id="KW-0812">Transmembrane</keyword>
<keyword evidence="2" id="KW-1133">Transmembrane helix</keyword>
<dbReference type="SUPFAM" id="SSF55874">
    <property type="entry name" value="ATPase domain of HSP90 chaperone/DNA topoisomerase II/histidine kinase"/>
    <property type="match status" value="1"/>
</dbReference>
<feature type="transmembrane region" description="Helical" evidence="2">
    <location>
        <begin position="190"/>
        <end position="211"/>
    </location>
</feature>
<feature type="compositionally biased region" description="Basic and acidic residues" evidence="1">
    <location>
        <begin position="153"/>
        <end position="166"/>
    </location>
</feature>
<organism evidence="4 5">
    <name type="scientific">Dyadobacter fermentans</name>
    <dbReference type="NCBI Taxonomy" id="94254"/>
    <lineage>
        <taxon>Bacteria</taxon>
        <taxon>Pseudomonadati</taxon>
        <taxon>Bacteroidota</taxon>
        <taxon>Cytophagia</taxon>
        <taxon>Cytophagales</taxon>
        <taxon>Spirosomataceae</taxon>
        <taxon>Dyadobacter</taxon>
    </lineage>
</organism>
<dbReference type="PANTHER" id="PTHR34220">
    <property type="entry name" value="SENSOR HISTIDINE KINASE YPDA"/>
    <property type="match status" value="1"/>
</dbReference>
<evidence type="ECO:0000313" key="5">
    <source>
        <dbReference type="Proteomes" id="UP001264980"/>
    </source>
</evidence>
<gene>
    <name evidence="4" type="ORF">J2W84_005016</name>
</gene>
<comment type="caution">
    <text evidence="4">The sequence shown here is derived from an EMBL/GenBank/DDBJ whole genome shotgun (WGS) entry which is preliminary data.</text>
</comment>
<evidence type="ECO:0000313" key="4">
    <source>
        <dbReference type="EMBL" id="MDR6807962.1"/>
    </source>
</evidence>
<dbReference type="Gene3D" id="3.30.565.10">
    <property type="entry name" value="Histidine kinase-like ATPase, C-terminal domain"/>
    <property type="match status" value="1"/>
</dbReference>
<dbReference type="InterPro" id="IPR050640">
    <property type="entry name" value="Bact_2-comp_sensor_kinase"/>
</dbReference>
<dbReference type="Proteomes" id="UP001264980">
    <property type="component" value="Unassembled WGS sequence"/>
</dbReference>
<sequence>MKSSFRVEGCCMGGSENVLFENRKLFLNVTPIFVIKYRAIANFHHAAMFRAKNLWIIHLLGWVLFMSLPLTIVSRAPRADFPVQVLQSGWFWLFFLVYAILFYGNLRVLIPKLYLKQHYVAYGGVFVGLFISIYFSQPFEKLIFRKFQEEQRGREVMPEPPRDGFGEGRPPGPPQGPKPRRMPRPGQERAVDFVSLTLFMVVWAIAMAIRLSQEWRQSERRAILYEAEKAHAELSFFKAQINPHFLFNTLNNIYALAVSSSAHTAPSILKLSQMMRYITEEATENYVPLEDELACLENYVELQKLRLNAKTSLDFSVKGQAEGIKIAPLILMTFVENAFKYGVSNHRESVIRIAVEILGDSVRFFCQNRIIERSKDEERTGVGILNTRKRLDLLYSGSYDLDIRNDGELFTVHLKLLGR</sequence>
<feature type="domain" description="Signal transduction histidine kinase internal region" evidence="3">
    <location>
        <begin position="232"/>
        <end position="309"/>
    </location>
</feature>
<reference evidence="4 5" key="1">
    <citation type="submission" date="2023-07" db="EMBL/GenBank/DDBJ databases">
        <title>Sorghum-associated microbial communities from plants grown in Nebraska, USA.</title>
        <authorList>
            <person name="Schachtman D."/>
        </authorList>
    </citation>
    <scope>NUCLEOTIDE SEQUENCE [LARGE SCALE GENOMIC DNA]</scope>
    <source>
        <strain evidence="4 5">BE57</strain>
    </source>
</reference>
<dbReference type="InterPro" id="IPR036890">
    <property type="entry name" value="HATPase_C_sf"/>
</dbReference>